<dbReference type="Gramene" id="TVU43197">
    <property type="protein sequence ID" value="TVU43197"/>
    <property type="gene ID" value="EJB05_09643"/>
</dbReference>
<dbReference type="Proteomes" id="UP000324897">
    <property type="component" value="Unassembled WGS sequence"/>
</dbReference>
<dbReference type="OrthoDB" id="785600at2759"/>
<comment type="caution">
    <text evidence="1">The sequence shown here is derived from an EMBL/GenBank/DDBJ whole genome shotgun (WGS) entry which is preliminary data.</text>
</comment>
<gene>
    <name evidence="1" type="ORF">EJB05_09643</name>
</gene>
<dbReference type="EMBL" id="RWGY01000005">
    <property type="protein sequence ID" value="TVU43197.1"/>
    <property type="molecule type" value="Genomic_DNA"/>
</dbReference>
<evidence type="ECO:0008006" key="3">
    <source>
        <dbReference type="Google" id="ProtNLM"/>
    </source>
</evidence>
<reference evidence="1 2" key="1">
    <citation type="journal article" date="2019" name="Sci. Rep.">
        <title>A high-quality genome of Eragrostis curvula grass provides insights into Poaceae evolution and supports new strategies to enhance forage quality.</title>
        <authorList>
            <person name="Carballo J."/>
            <person name="Santos B.A.C.M."/>
            <person name="Zappacosta D."/>
            <person name="Garbus I."/>
            <person name="Selva J.P."/>
            <person name="Gallo C.A."/>
            <person name="Diaz A."/>
            <person name="Albertini E."/>
            <person name="Caccamo M."/>
            <person name="Echenique V."/>
        </authorList>
    </citation>
    <scope>NUCLEOTIDE SEQUENCE [LARGE SCALE GENOMIC DNA]</scope>
    <source>
        <strain evidence="2">cv. Victoria</strain>
        <tissue evidence="1">Leaf</tissue>
    </source>
</reference>
<evidence type="ECO:0000313" key="1">
    <source>
        <dbReference type="EMBL" id="TVU43197.1"/>
    </source>
</evidence>
<organism evidence="1 2">
    <name type="scientific">Eragrostis curvula</name>
    <name type="common">weeping love grass</name>
    <dbReference type="NCBI Taxonomy" id="38414"/>
    <lineage>
        <taxon>Eukaryota</taxon>
        <taxon>Viridiplantae</taxon>
        <taxon>Streptophyta</taxon>
        <taxon>Embryophyta</taxon>
        <taxon>Tracheophyta</taxon>
        <taxon>Spermatophyta</taxon>
        <taxon>Magnoliopsida</taxon>
        <taxon>Liliopsida</taxon>
        <taxon>Poales</taxon>
        <taxon>Poaceae</taxon>
        <taxon>PACMAD clade</taxon>
        <taxon>Chloridoideae</taxon>
        <taxon>Eragrostideae</taxon>
        <taxon>Eragrostidinae</taxon>
        <taxon>Eragrostis</taxon>
    </lineage>
</organism>
<protein>
    <recommendedName>
        <fullName evidence="3">Retrotransposon Copia-like N-terminal domain-containing protein</fullName>
    </recommendedName>
</protein>
<evidence type="ECO:0000313" key="2">
    <source>
        <dbReference type="Proteomes" id="UP000324897"/>
    </source>
</evidence>
<proteinExistence type="predicted"/>
<dbReference type="AlphaFoldDB" id="A0A5J9W5J2"/>
<keyword evidence="2" id="KW-1185">Reference proteome</keyword>
<feature type="non-terminal residue" evidence="1">
    <location>
        <position position="1"/>
    </location>
</feature>
<accession>A0A5J9W5J2</accession>
<dbReference type="Pfam" id="PF14223">
    <property type="entry name" value="Retrotran_gag_2"/>
    <property type="match status" value="1"/>
</dbReference>
<name>A0A5J9W5J2_9POAL</name>
<sequence length="240" mass="27625">MEFGDLECCHSMKLSNRLSDGTGRWNQSSRSRGRPEWFHRWCGSLITTKSKENVASFWLDMRGMHQNAMHALRHAPIRKNGQSGKELSETVARSCPRLKHLIRNHFPCDRQHRDDTDQEAPRIPTITELRSLKIMGNQLTKEGLIDVKVDGKDTKIANPAYESWMATDQQVFGFILSSMKKDVLQQVTSCTSAASTWKILEDSYGSPTLHMCRQHRNHSCYHSKGYHERDLARHQNPHAK</sequence>